<dbReference type="Pfam" id="PF01035">
    <property type="entry name" value="DNA_binding_1"/>
    <property type="match status" value="1"/>
</dbReference>
<dbReference type="EC" id="2.1.1.63" evidence="9"/>
<keyword evidence="5 9" id="KW-0808">Transferase</keyword>
<dbReference type="HAMAP" id="MF_00772">
    <property type="entry name" value="OGT"/>
    <property type="match status" value="1"/>
</dbReference>
<comment type="similarity">
    <text evidence="2 9">Belongs to the MGMT family.</text>
</comment>
<comment type="catalytic activity">
    <reaction evidence="1 9">
        <text>a 4-O-methyl-thymidine in DNA + L-cysteinyl-[protein] = a thymidine in DNA + S-methyl-L-cysteinyl-[protein]</text>
        <dbReference type="Rhea" id="RHEA:53428"/>
        <dbReference type="Rhea" id="RHEA-COMP:10131"/>
        <dbReference type="Rhea" id="RHEA-COMP:10132"/>
        <dbReference type="Rhea" id="RHEA-COMP:13555"/>
        <dbReference type="Rhea" id="RHEA-COMP:13556"/>
        <dbReference type="ChEBI" id="CHEBI:29950"/>
        <dbReference type="ChEBI" id="CHEBI:82612"/>
        <dbReference type="ChEBI" id="CHEBI:137386"/>
        <dbReference type="ChEBI" id="CHEBI:137387"/>
        <dbReference type="EC" id="2.1.1.63"/>
    </reaction>
</comment>
<dbReference type="SUPFAM" id="SSF53155">
    <property type="entry name" value="Methylated DNA-protein cysteine methyltransferase domain"/>
    <property type="match status" value="1"/>
</dbReference>
<keyword evidence="13" id="KW-1185">Reference proteome</keyword>
<dbReference type="Gene3D" id="3.30.160.70">
    <property type="entry name" value="Methylated DNA-protein cysteine methyltransferase domain"/>
    <property type="match status" value="1"/>
</dbReference>
<sequence length="169" mass="18826">MIVINEGVSYAWWSSPVGKVMMSATGGRLTGVHFVDAIERCARPLNDADEELLARTQKQLWEYFDGERKDFDLPLSPRGTEFQLRVWNALRMIPYGCTLSYEELARHCGNTKAARAVGMANNKNPISIVVPCHRVIGADGSLKGYSGGVDKKRSLLDLEAGFVHRIKRS</sequence>
<accession>A0A1M4WY11</accession>
<evidence type="ECO:0000313" key="12">
    <source>
        <dbReference type="EMBL" id="SHE86134.1"/>
    </source>
</evidence>
<feature type="domain" description="Methylated-DNA-[protein]-cysteine S-methyltransferase DNA binding" evidence="10">
    <location>
        <begin position="81"/>
        <end position="160"/>
    </location>
</feature>
<dbReference type="NCBIfam" id="TIGR00589">
    <property type="entry name" value="ogt"/>
    <property type="match status" value="1"/>
</dbReference>
<evidence type="ECO:0000259" key="10">
    <source>
        <dbReference type="Pfam" id="PF01035"/>
    </source>
</evidence>
<dbReference type="GO" id="GO:0006307">
    <property type="term" value="P:DNA alkylation repair"/>
    <property type="evidence" value="ECO:0007669"/>
    <property type="project" value="UniProtKB-UniRule"/>
</dbReference>
<dbReference type="InterPro" id="IPR008332">
    <property type="entry name" value="MethylG_MeTrfase_N"/>
</dbReference>
<dbReference type="SUPFAM" id="SSF46767">
    <property type="entry name" value="Methylated DNA-protein cysteine methyltransferase, C-terminal domain"/>
    <property type="match status" value="1"/>
</dbReference>
<dbReference type="InterPro" id="IPR001497">
    <property type="entry name" value="MethylDNA_cys_MeTrfase_AS"/>
</dbReference>
<reference evidence="13" key="1">
    <citation type="submission" date="2016-11" db="EMBL/GenBank/DDBJ databases">
        <authorList>
            <person name="Varghese N."/>
            <person name="Submissions S."/>
        </authorList>
    </citation>
    <scope>NUCLEOTIDE SEQUENCE [LARGE SCALE GENOMIC DNA]</scope>
    <source>
        <strain evidence="13">DSM 19514</strain>
    </source>
</reference>
<feature type="active site" description="Nucleophile; methyl group acceptor" evidence="9">
    <location>
        <position position="132"/>
    </location>
</feature>
<dbReference type="Pfam" id="PF02870">
    <property type="entry name" value="Methyltransf_1N"/>
    <property type="match status" value="1"/>
</dbReference>
<comment type="subcellular location">
    <subcellularLocation>
        <location evidence="9">Cytoplasm</location>
    </subcellularLocation>
</comment>
<evidence type="ECO:0000259" key="11">
    <source>
        <dbReference type="Pfam" id="PF02870"/>
    </source>
</evidence>
<evidence type="ECO:0000256" key="1">
    <source>
        <dbReference type="ARBA" id="ARBA00001286"/>
    </source>
</evidence>
<organism evidence="12 13">
    <name type="scientific">Ferrithrix thermotolerans DSM 19514</name>
    <dbReference type="NCBI Taxonomy" id="1121881"/>
    <lineage>
        <taxon>Bacteria</taxon>
        <taxon>Bacillati</taxon>
        <taxon>Actinomycetota</taxon>
        <taxon>Acidimicrobiia</taxon>
        <taxon>Acidimicrobiales</taxon>
        <taxon>Acidimicrobiaceae</taxon>
        <taxon>Ferrithrix</taxon>
    </lineage>
</organism>
<evidence type="ECO:0000256" key="6">
    <source>
        <dbReference type="ARBA" id="ARBA00022763"/>
    </source>
</evidence>
<dbReference type="STRING" id="1121881.SAMN02745225_01824"/>
<gene>
    <name evidence="12" type="ORF">SAMN02745225_01824</name>
</gene>
<dbReference type="InterPro" id="IPR014048">
    <property type="entry name" value="MethylDNA_cys_MeTrfase_DNA-bd"/>
</dbReference>
<dbReference type="PROSITE" id="PS00374">
    <property type="entry name" value="MGMT"/>
    <property type="match status" value="1"/>
</dbReference>
<dbReference type="EMBL" id="FQUL01000031">
    <property type="protein sequence ID" value="SHE86134.1"/>
    <property type="molecule type" value="Genomic_DNA"/>
</dbReference>
<dbReference type="GO" id="GO:0003908">
    <property type="term" value="F:methylated-DNA-[protein]-cysteine S-methyltransferase activity"/>
    <property type="evidence" value="ECO:0007669"/>
    <property type="project" value="UniProtKB-UniRule"/>
</dbReference>
<evidence type="ECO:0000256" key="7">
    <source>
        <dbReference type="ARBA" id="ARBA00023204"/>
    </source>
</evidence>
<keyword evidence="4 9" id="KW-0489">Methyltransferase</keyword>
<evidence type="ECO:0000313" key="13">
    <source>
        <dbReference type="Proteomes" id="UP000184295"/>
    </source>
</evidence>
<keyword evidence="3 9" id="KW-0963">Cytoplasm</keyword>
<protein>
    <recommendedName>
        <fullName evidence="9">Methylated-DNA--protein-cysteine methyltransferase</fullName>
        <ecNumber evidence="9">2.1.1.63</ecNumber>
    </recommendedName>
    <alternativeName>
        <fullName evidence="9">6-O-methylguanine-DNA methyltransferase</fullName>
        <shortName evidence="9">MGMT</shortName>
    </alternativeName>
    <alternativeName>
        <fullName evidence="9">O-6-methylguanine-DNA-alkyltransferase</fullName>
    </alternativeName>
</protein>
<dbReference type="CDD" id="cd06445">
    <property type="entry name" value="ATase"/>
    <property type="match status" value="1"/>
</dbReference>
<dbReference type="FunFam" id="1.10.10.10:FF:000214">
    <property type="entry name" value="Methylated-DNA--protein-cysteine methyltransferase"/>
    <property type="match status" value="1"/>
</dbReference>
<comment type="function">
    <text evidence="9">Involved in the cellular defense against the biological effects of O6-methylguanine (O6-MeG) and O4-methylthymine (O4-MeT) in DNA. Repairs the methylated nucleobase in DNA by stoichiometrically transferring the methyl group to a cysteine residue in the enzyme. This is a suicide reaction: the enzyme is irreversibly inactivated.</text>
</comment>
<dbReference type="Proteomes" id="UP000184295">
    <property type="component" value="Unassembled WGS sequence"/>
</dbReference>
<dbReference type="InterPro" id="IPR036217">
    <property type="entry name" value="MethylDNA_cys_MeTrfase_DNAb"/>
</dbReference>
<proteinExistence type="inferred from homology"/>
<keyword evidence="6 9" id="KW-0227">DNA damage</keyword>
<comment type="miscellaneous">
    <text evidence="9">This enzyme catalyzes only one turnover and therefore is not strictly catalytic. According to one definition, an enzyme is a biocatalyst that acts repeatedly and over many reaction cycles.</text>
</comment>
<dbReference type="PANTHER" id="PTHR10815:SF5">
    <property type="entry name" value="METHYLATED-DNA--PROTEIN-CYSTEINE METHYLTRANSFERASE"/>
    <property type="match status" value="1"/>
</dbReference>
<dbReference type="AlphaFoldDB" id="A0A1M4WY11"/>
<keyword evidence="7 9" id="KW-0234">DNA repair</keyword>
<feature type="domain" description="Methylguanine DNA methyltransferase ribonuclease-like" evidence="11">
    <location>
        <begin position="10"/>
        <end position="77"/>
    </location>
</feature>
<comment type="catalytic activity">
    <reaction evidence="8 9">
        <text>a 6-O-methyl-2'-deoxyguanosine in DNA + L-cysteinyl-[protein] = S-methyl-L-cysteinyl-[protein] + a 2'-deoxyguanosine in DNA</text>
        <dbReference type="Rhea" id="RHEA:24000"/>
        <dbReference type="Rhea" id="RHEA-COMP:10131"/>
        <dbReference type="Rhea" id="RHEA-COMP:10132"/>
        <dbReference type="Rhea" id="RHEA-COMP:11367"/>
        <dbReference type="Rhea" id="RHEA-COMP:11368"/>
        <dbReference type="ChEBI" id="CHEBI:29950"/>
        <dbReference type="ChEBI" id="CHEBI:82612"/>
        <dbReference type="ChEBI" id="CHEBI:85445"/>
        <dbReference type="ChEBI" id="CHEBI:85448"/>
        <dbReference type="EC" id="2.1.1.63"/>
    </reaction>
</comment>
<evidence type="ECO:0000256" key="5">
    <source>
        <dbReference type="ARBA" id="ARBA00022679"/>
    </source>
</evidence>
<dbReference type="InterPro" id="IPR036631">
    <property type="entry name" value="MGMT_N_sf"/>
</dbReference>
<dbReference type="GO" id="GO:0005737">
    <property type="term" value="C:cytoplasm"/>
    <property type="evidence" value="ECO:0007669"/>
    <property type="project" value="UniProtKB-SubCell"/>
</dbReference>
<evidence type="ECO:0000256" key="3">
    <source>
        <dbReference type="ARBA" id="ARBA00022490"/>
    </source>
</evidence>
<dbReference type="PANTHER" id="PTHR10815">
    <property type="entry name" value="METHYLATED-DNA--PROTEIN-CYSTEINE METHYLTRANSFERASE"/>
    <property type="match status" value="1"/>
</dbReference>
<dbReference type="RefSeq" id="WP_272867300.1">
    <property type="nucleotide sequence ID" value="NZ_FQUL01000031.1"/>
</dbReference>
<evidence type="ECO:0000256" key="2">
    <source>
        <dbReference type="ARBA" id="ARBA00008711"/>
    </source>
</evidence>
<evidence type="ECO:0000256" key="4">
    <source>
        <dbReference type="ARBA" id="ARBA00022603"/>
    </source>
</evidence>
<dbReference type="Gene3D" id="1.10.10.10">
    <property type="entry name" value="Winged helix-like DNA-binding domain superfamily/Winged helix DNA-binding domain"/>
    <property type="match status" value="1"/>
</dbReference>
<evidence type="ECO:0000256" key="9">
    <source>
        <dbReference type="HAMAP-Rule" id="MF_00772"/>
    </source>
</evidence>
<evidence type="ECO:0000256" key="8">
    <source>
        <dbReference type="ARBA" id="ARBA00049348"/>
    </source>
</evidence>
<dbReference type="InterPro" id="IPR023546">
    <property type="entry name" value="MGMT"/>
</dbReference>
<name>A0A1M4WY11_9ACTN</name>
<dbReference type="GO" id="GO:0032259">
    <property type="term" value="P:methylation"/>
    <property type="evidence" value="ECO:0007669"/>
    <property type="project" value="UniProtKB-KW"/>
</dbReference>
<dbReference type="InterPro" id="IPR036388">
    <property type="entry name" value="WH-like_DNA-bd_sf"/>
</dbReference>